<dbReference type="PANTHER" id="PTHR21659:SF42">
    <property type="entry name" value="UPF0057 MEMBRANE PROTEIN ZK632.10-RELATED"/>
    <property type="match status" value="1"/>
</dbReference>
<comment type="similarity">
    <text evidence="2">Belongs to the UPF0057 (PMP3) family.</text>
</comment>
<organism evidence="7">
    <name type="scientific">Kryptoperidinium triquetrum</name>
    <name type="common">Dinoflagellate</name>
    <name type="synonym">Heterocapsa triquetra</name>
    <dbReference type="NCBI Taxonomy" id="66468"/>
    <lineage>
        <taxon>Eukaryota</taxon>
        <taxon>Sar</taxon>
        <taxon>Alveolata</taxon>
        <taxon>Dinophyceae</taxon>
        <taxon>Peridiniales</taxon>
        <taxon>Kryptoperidiniaceae</taxon>
        <taxon>Kryptoperidinium</taxon>
    </lineage>
</organism>
<evidence type="ECO:0000256" key="6">
    <source>
        <dbReference type="SAM" id="Phobius"/>
    </source>
</evidence>
<protein>
    <submittedName>
        <fullName evidence="7">Low temperature and salt responsive protein</fullName>
    </submittedName>
</protein>
<comment type="subcellular location">
    <subcellularLocation>
        <location evidence="1">Membrane</location>
    </subcellularLocation>
</comment>
<dbReference type="GO" id="GO:0016020">
    <property type="term" value="C:membrane"/>
    <property type="evidence" value="ECO:0007669"/>
    <property type="project" value="UniProtKB-SubCell"/>
</dbReference>
<name>A8I1P4_KRYTR</name>
<evidence type="ECO:0000256" key="1">
    <source>
        <dbReference type="ARBA" id="ARBA00004370"/>
    </source>
</evidence>
<dbReference type="AlphaFoldDB" id="A8I1P4"/>
<proteinExistence type="evidence at transcript level"/>
<dbReference type="Pfam" id="PF01679">
    <property type="entry name" value="Pmp3"/>
    <property type="match status" value="1"/>
</dbReference>
<keyword evidence="5 6" id="KW-0472">Membrane</keyword>
<keyword evidence="3 6" id="KW-0812">Transmembrane</keyword>
<dbReference type="InterPro" id="IPR000612">
    <property type="entry name" value="PMP3"/>
</dbReference>
<dbReference type="EMBL" id="EU153193">
    <property type="protein sequence ID" value="ABV72533.1"/>
    <property type="molecule type" value="mRNA"/>
</dbReference>
<feature type="transmembrane region" description="Helical" evidence="6">
    <location>
        <begin position="32"/>
        <end position="54"/>
    </location>
</feature>
<evidence type="ECO:0000256" key="5">
    <source>
        <dbReference type="ARBA" id="ARBA00023136"/>
    </source>
</evidence>
<accession>A8I1P4</accession>
<dbReference type="PANTHER" id="PTHR21659">
    <property type="entry name" value="HYDROPHOBIC PROTEIN RCI2 LOW TEMPERATURE AND SALT RESPONSIVE PROTEIN LTI6 -RELATED"/>
    <property type="match status" value="1"/>
</dbReference>
<evidence type="ECO:0000256" key="2">
    <source>
        <dbReference type="ARBA" id="ARBA00009530"/>
    </source>
</evidence>
<keyword evidence="4 6" id="KW-1133">Transmembrane helix</keyword>
<reference evidence="7" key="1">
    <citation type="journal article" date="2008" name="J. Phycol.">
        <title>mRNA EDITING AND SPLICED-LEADER RNA TRANS-SPLICING GROUPS OXYRRHIS, NOCTILUCA, HETEROCAPSA, AND AMPHIDINIUM AS BASAL LINEAGES OF DINOFLAGELLATES.</title>
        <authorList>
            <person name="Zhang H."/>
            <person name="Lin S."/>
        </authorList>
    </citation>
    <scope>NUCLEOTIDE SEQUENCE</scope>
    <source>
        <strain evidence="7">CCMP449</strain>
    </source>
</reference>
<sequence length="91" mass="9534">MCGKGACNCAVSSVCAYVVPPLGVYWRFGCGMEFFICLILTMLGFVPGLVYACVMIGCEAPMRGIDFEDNAADGAVPADVVGAKVAQIEMV</sequence>
<evidence type="ECO:0000313" key="7">
    <source>
        <dbReference type="EMBL" id="ABV72533.1"/>
    </source>
</evidence>
<evidence type="ECO:0000256" key="4">
    <source>
        <dbReference type="ARBA" id="ARBA00022989"/>
    </source>
</evidence>
<evidence type="ECO:0000256" key="3">
    <source>
        <dbReference type="ARBA" id="ARBA00022692"/>
    </source>
</evidence>